<accession>A0A370GN45</accession>
<evidence type="ECO:0000313" key="2">
    <source>
        <dbReference type="Proteomes" id="UP000255355"/>
    </source>
</evidence>
<comment type="caution">
    <text evidence="1">The sequence shown here is derived from an EMBL/GenBank/DDBJ whole genome shotgun (WGS) entry which is preliminary data.</text>
</comment>
<name>A0A370GN45_9NOCA</name>
<dbReference type="AlphaFoldDB" id="A0A370GN45"/>
<organism evidence="1 2">
    <name type="scientific">Nocardia mexicana</name>
    <dbReference type="NCBI Taxonomy" id="279262"/>
    <lineage>
        <taxon>Bacteria</taxon>
        <taxon>Bacillati</taxon>
        <taxon>Actinomycetota</taxon>
        <taxon>Actinomycetes</taxon>
        <taxon>Mycobacteriales</taxon>
        <taxon>Nocardiaceae</taxon>
        <taxon>Nocardia</taxon>
    </lineage>
</organism>
<dbReference type="EMBL" id="QQAZ01000014">
    <property type="protein sequence ID" value="RDI45011.1"/>
    <property type="molecule type" value="Genomic_DNA"/>
</dbReference>
<evidence type="ECO:0000313" key="1">
    <source>
        <dbReference type="EMBL" id="RDI45011.1"/>
    </source>
</evidence>
<sequence length="122" mass="13433">MRGGDVARTDAVALTYFVGISAPGNFRRPWWCLADIGTPAAVARELNRLARQLDGVPAEPLWSPGLCWCHWDVRSAEGRIAEYFVGPVAPDRLPGEMRAMADRIVREPAQEAERAYSAGVRP</sequence>
<dbReference type="Proteomes" id="UP000255355">
    <property type="component" value="Unassembled WGS sequence"/>
</dbReference>
<proteinExistence type="predicted"/>
<keyword evidence="2" id="KW-1185">Reference proteome</keyword>
<gene>
    <name evidence="1" type="ORF">DFR68_11432</name>
</gene>
<reference evidence="1 2" key="1">
    <citation type="submission" date="2018-07" db="EMBL/GenBank/DDBJ databases">
        <title>Genomic Encyclopedia of Type Strains, Phase IV (KMG-IV): sequencing the most valuable type-strain genomes for metagenomic binning, comparative biology and taxonomic classification.</title>
        <authorList>
            <person name="Goeker M."/>
        </authorList>
    </citation>
    <scope>NUCLEOTIDE SEQUENCE [LARGE SCALE GENOMIC DNA]</scope>
    <source>
        <strain evidence="1 2">DSM 44952</strain>
    </source>
</reference>
<protein>
    <submittedName>
        <fullName evidence="1">Uncharacterized protein</fullName>
    </submittedName>
</protein>